<reference evidence="2" key="1">
    <citation type="submission" date="2023-04" db="EMBL/GenBank/DDBJ databases">
        <title>Phytophthora fragariaefolia NBRC 109709.</title>
        <authorList>
            <person name="Ichikawa N."/>
            <person name="Sato H."/>
            <person name="Tonouchi N."/>
        </authorList>
    </citation>
    <scope>NUCLEOTIDE SEQUENCE</scope>
    <source>
        <strain evidence="2">NBRC 109709</strain>
    </source>
</reference>
<protein>
    <submittedName>
        <fullName evidence="2">Unnamed protein product</fullName>
    </submittedName>
</protein>
<dbReference type="AlphaFoldDB" id="A0A9W6TVR0"/>
<keyword evidence="3" id="KW-1185">Reference proteome</keyword>
<dbReference type="Proteomes" id="UP001165121">
    <property type="component" value="Unassembled WGS sequence"/>
</dbReference>
<accession>A0A9W6TVR0</accession>
<comment type="caution">
    <text evidence="2">The sequence shown here is derived from an EMBL/GenBank/DDBJ whole genome shotgun (WGS) entry which is preliminary data.</text>
</comment>
<organism evidence="2 3">
    <name type="scientific">Phytophthora fragariaefolia</name>
    <dbReference type="NCBI Taxonomy" id="1490495"/>
    <lineage>
        <taxon>Eukaryota</taxon>
        <taxon>Sar</taxon>
        <taxon>Stramenopiles</taxon>
        <taxon>Oomycota</taxon>
        <taxon>Peronosporomycetes</taxon>
        <taxon>Peronosporales</taxon>
        <taxon>Peronosporaceae</taxon>
        <taxon>Phytophthora</taxon>
    </lineage>
</organism>
<evidence type="ECO:0000313" key="2">
    <source>
        <dbReference type="EMBL" id="GMF21425.1"/>
    </source>
</evidence>
<sequence length="310" mass="32441">MLSPLSTSSKEAKQSAACRTRQIPRSTCAALHDGSVQPRRCLNAPDDVEAQLDITEQSASHVALVCVFQNNVSCSKPVTSSEIAHEARSSSNNANTPNLLDEAAVAWEDAAHAALASRLLLGRFGCDVANSELNRASWNAISLDKTTHPFQPVRRRPGFAVILPRSNCREEQHVRVACAADGGDQDLDGARGAQGEPQRAPGPHQDLPPDAGGGQGASQAAASRAPADANSAANAAAGAAAPGQELPQRRGADHQLPPERCGEQRGCTWLGAGDGESPVLAVQQRTDGLWVACGRRTSLSARSTAASWRS</sequence>
<evidence type="ECO:0000313" key="3">
    <source>
        <dbReference type="Proteomes" id="UP001165121"/>
    </source>
</evidence>
<dbReference type="EMBL" id="BSXT01000226">
    <property type="protein sequence ID" value="GMF21425.1"/>
    <property type="molecule type" value="Genomic_DNA"/>
</dbReference>
<proteinExistence type="predicted"/>
<evidence type="ECO:0000256" key="1">
    <source>
        <dbReference type="SAM" id="MobiDB-lite"/>
    </source>
</evidence>
<feature type="compositionally biased region" description="Low complexity" evidence="1">
    <location>
        <begin position="217"/>
        <end position="244"/>
    </location>
</feature>
<gene>
    <name evidence="2" type="ORF">Pfra01_000284500</name>
</gene>
<feature type="compositionally biased region" description="Basic and acidic residues" evidence="1">
    <location>
        <begin position="247"/>
        <end position="263"/>
    </location>
</feature>
<name>A0A9W6TVR0_9STRA</name>
<feature type="region of interest" description="Disordered" evidence="1">
    <location>
        <begin position="181"/>
        <end position="275"/>
    </location>
</feature>